<dbReference type="InterPro" id="IPR021109">
    <property type="entry name" value="Peptidase_aspartic_dom_sf"/>
</dbReference>
<gene>
    <name evidence="5" type="ORF">LARSCL_LOCUS17025</name>
</gene>
<dbReference type="Proteomes" id="UP001497382">
    <property type="component" value="Unassembled WGS sequence"/>
</dbReference>
<feature type="disulfide bond" evidence="2">
    <location>
        <begin position="180"/>
        <end position="217"/>
    </location>
</feature>
<reference evidence="5 6" key="1">
    <citation type="submission" date="2024-04" db="EMBL/GenBank/DDBJ databases">
        <authorList>
            <person name="Rising A."/>
            <person name="Reimegard J."/>
            <person name="Sonavane S."/>
            <person name="Akerstrom W."/>
            <person name="Nylinder S."/>
            <person name="Hedman E."/>
            <person name="Kallberg Y."/>
        </authorList>
    </citation>
    <scope>NUCLEOTIDE SEQUENCE [LARGE SCALE GENOMIC DNA]</scope>
</reference>
<keyword evidence="2" id="KW-1015">Disulfide bond</keyword>
<keyword evidence="3" id="KW-0064">Aspartyl protease</keyword>
<comment type="similarity">
    <text evidence="1 3">Belongs to the peptidase A1 family.</text>
</comment>
<dbReference type="SUPFAM" id="SSF50630">
    <property type="entry name" value="Acid proteases"/>
    <property type="match status" value="1"/>
</dbReference>
<comment type="caution">
    <text evidence="5">The sequence shown here is derived from an EMBL/GenBank/DDBJ whole genome shotgun (WGS) entry which is preliminary data.</text>
</comment>
<dbReference type="EMBL" id="CAXIEN010000281">
    <property type="protein sequence ID" value="CAL1291325.1"/>
    <property type="molecule type" value="Genomic_DNA"/>
</dbReference>
<dbReference type="InterPro" id="IPR001461">
    <property type="entry name" value="Aspartic_peptidase_A1"/>
</dbReference>
<proteinExistence type="inferred from homology"/>
<dbReference type="PRINTS" id="PR00792">
    <property type="entry name" value="PEPSIN"/>
</dbReference>
<feature type="domain" description="Peptidase A1" evidence="4">
    <location>
        <begin position="1"/>
        <end position="258"/>
    </location>
</feature>
<keyword evidence="3" id="KW-0378">Hydrolase</keyword>
<keyword evidence="3" id="KW-0645">Protease</keyword>
<dbReference type="PANTHER" id="PTHR47966:SF51">
    <property type="entry name" value="BETA-SITE APP-CLEAVING ENZYME, ISOFORM A-RELATED"/>
    <property type="match status" value="1"/>
</dbReference>
<accession>A0AAV2B512</accession>
<dbReference type="FunFam" id="2.40.70.10:FF:000044">
    <property type="entry name" value="Lysosomal aspartic protease"/>
    <property type="match status" value="1"/>
</dbReference>
<evidence type="ECO:0000256" key="1">
    <source>
        <dbReference type="ARBA" id="ARBA00007447"/>
    </source>
</evidence>
<dbReference type="GO" id="GO:0006508">
    <property type="term" value="P:proteolysis"/>
    <property type="evidence" value="ECO:0007669"/>
    <property type="project" value="UniProtKB-KW"/>
</dbReference>
<dbReference type="PROSITE" id="PS51767">
    <property type="entry name" value="PEPTIDASE_A1"/>
    <property type="match status" value="1"/>
</dbReference>
<dbReference type="Pfam" id="PF00026">
    <property type="entry name" value="Asp"/>
    <property type="match status" value="2"/>
</dbReference>
<protein>
    <recommendedName>
        <fullName evidence="4">Peptidase A1 domain-containing protein</fullName>
    </recommendedName>
</protein>
<organism evidence="5 6">
    <name type="scientific">Larinioides sclopetarius</name>
    <dbReference type="NCBI Taxonomy" id="280406"/>
    <lineage>
        <taxon>Eukaryota</taxon>
        <taxon>Metazoa</taxon>
        <taxon>Ecdysozoa</taxon>
        <taxon>Arthropoda</taxon>
        <taxon>Chelicerata</taxon>
        <taxon>Arachnida</taxon>
        <taxon>Araneae</taxon>
        <taxon>Araneomorphae</taxon>
        <taxon>Entelegynae</taxon>
        <taxon>Araneoidea</taxon>
        <taxon>Araneidae</taxon>
        <taxon>Larinioides</taxon>
    </lineage>
</organism>
<dbReference type="InterPro" id="IPR001969">
    <property type="entry name" value="Aspartic_peptidase_AS"/>
</dbReference>
<evidence type="ECO:0000256" key="2">
    <source>
        <dbReference type="PIRSR" id="PIRSR601461-2"/>
    </source>
</evidence>
<dbReference type="AlphaFoldDB" id="A0AAV2B512"/>
<dbReference type="PANTHER" id="PTHR47966">
    <property type="entry name" value="BETA-SITE APP-CLEAVING ENZYME, ISOFORM A-RELATED"/>
    <property type="match status" value="1"/>
</dbReference>
<dbReference type="PROSITE" id="PS00141">
    <property type="entry name" value="ASP_PROTEASE"/>
    <property type="match status" value="2"/>
</dbReference>
<sequence>MNCVSLNKINHYHSYVVEFNDVSLLQAQYYGQISLGTPPQTFKVVFDTGSSNLWVPSKKCKAYWQLDTWPDCPLIQELFPNFLCRNPNATSGGEIIFGGTDSKHYKGDFTYVPVDKKGYWQFHMDSVAVNGKSSGYCSGGCEAIADTGTSLIAGPLAEIDKLNKEIGATPLMQGEYVIDCNLIPKLPKIQFTFAGKTFELEGKDYVIEVAQMGQKICLSGFMGIDIPKPIGPLWILGDVFIGRFYTVFDYANSRVGFAEAA</sequence>
<dbReference type="InterPro" id="IPR033121">
    <property type="entry name" value="PEPTIDASE_A1"/>
</dbReference>
<evidence type="ECO:0000256" key="3">
    <source>
        <dbReference type="RuleBase" id="RU000454"/>
    </source>
</evidence>
<keyword evidence="6" id="KW-1185">Reference proteome</keyword>
<evidence type="ECO:0000259" key="4">
    <source>
        <dbReference type="PROSITE" id="PS51767"/>
    </source>
</evidence>
<evidence type="ECO:0000313" key="5">
    <source>
        <dbReference type="EMBL" id="CAL1291325.1"/>
    </source>
</evidence>
<evidence type="ECO:0000313" key="6">
    <source>
        <dbReference type="Proteomes" id="UP001497382"/>
    </source>
</evidence>
<dbReference type="GO" id="GO:0004190">
    <property type="term" value="F:aspartic-type endopeptidase activity"/>
    <property type="evidence" value="ECO:0007669"/>
    <property type="project" value="UniProtKB-KW"/>
</dbReference>
<dbReference type="Gene3D" id="2.40.70.10">
    <property type="entry name" value="Acid Proteases"/>
    <property type="match status" value="2"/>
</dbReference>
<name>A0AAV2B512_9ARAC</name>